<dbReference type="AlphaFoldDB" id="A0A3N4JY19"/>
<name>A0A3N4JY19_9PEZI</name>
<gene>
    <name evidence="1" type="ORF">L873DRAFT_1787261</name>
</gene>
<organism evidence="1 2">
    <name type="scientific">Choiromyces venosus 120613-1</name>
    <dbReference type="NCBI Taxonomy" id="1336337"/>
    <lineage>
        <taxon>Eukaryota</taxon>
        <taxon>Fungi</taxon>
        <taxon>Dikarya</taxon>
        <taxon>Ascomycota</taxon>
        <taxon>Pezizomycotina</taxon>
        <taxon>Pezizomycetes</taxon>
        <taxon>Pezizales</taxon>
        <taxon>Tuberaceae</taxon>
        <taxon>Choiromyces</taxon>
    </lineage>
</organism>
<keyword evidence="2" id="KW-1185">Reference proteome</keyword>
<protein>
    <submittedName>
        <fullName evidence="1">Uncharacterized protein</fullName>
    </submittedName>
</protein>
<evidence type="ECO:0000313" key="2">
    <source>
        <dbReference type="Proteomes" id="UP000276215"/>
    </source>
</evidence>
<dbReference type="EMBL" id="ML120364">
    <property type="protein sequence ID" value="RPB03127.1"/>
    <property type="molecule type" value="Genomic_DNA"/>
</dbReference>
<sequence length="103" mass="12066">MQKCTNQSYHSKKLGGKTPGLADIPLTFFDPQPICDRQPFHDLQVFHDTQLFHQHEPLRNLIKRYKTMLKEKKARDMKIMKLVAKIAILNQKVDALEARKKHS</sequence>
<dbReference type="Proteomes" id="UP000276215">
    <property type="component" value="Unassembled WGS sequence"/>
</dbReference>
<accession>A0A3N4JY19</accession>
<proteinExistence type="predicted"/>
<evidence type="ECO:0000313" key="1">
    <source>
        <dbReference type="EMBL" id="RPB03127.1"/>
    </source>
</evidence>
<reference evidence="1 2" key="1">
    <citation type="journal article" date="2018" name="Nat. Ecol. Evol.">
        <title>Pezizomycetes genomes reveal the molecular basis of ectomycorrhizal truffle lifestyle.</title>
        <authorList>
            <person name="Murat C."/>
            <person name="Payen T."/>
            <person name="Noel B."/>
            <person name="Kuo A."/>
            <person name="Morin E."/>
            <person name="Chen J."/>
            <person name="Kohler A."/>
            <person name="Krizsan K."/>
            <person name="Balestrini R."/>
            <person name="Da Silva C."/>
            <person name="Montanini B."/>
            <person name="Hainaut M."/>
            <person name="Levati E."/>
            <person name="Barry K.W."/>
            <person name="Belfiori B."/>
            <person name="Cichocki N."/>
            <person name="Clum A."/>
            <person name="Dockter R.B."/>
            <person name="Fauchery L."/>
            <person name="Guy J."/>
            <person name="Iotti M."/>
            <person name="Le Tacon F."/>
            <person name="Lindquist E.A."/>
            <person name="Lipzen A."/>
            <person name="Malagnac F."/>
            <person name="Mello A."/>
            <person name="Molinier V."/>
            <person name="Miyauchi S."/>
            <person name="Poulain J."/>
            <person name="Riccioni C."/>
            <person name="Rubini A."/>
            <person name="Sitrit Y."/>
            <person name="Splivallo R."/>
            <person name="Traeger S."/>
            <person name="Wang M."/>
            <person name="Zifcakova L."/>
            <person name="Wipf D."/>
            <person name="Zambonelli A."/>
            <person name="Paolocci F."/>
            <person name="Nowrousian M."/>
            <person name="Ottonello S."/>
            <person name="Baldrian P."/>
            <person name="Spatafora J.W."/>
            <person name="Henrissat B."/>
            <person name="Nagy L.G."/>
            <person name="Aury J.M."/>
            <person name="Wincker P."/>
            <person name="Grigoriev I.V."/>
            <person name="Bonfante P."/>
            <person name="Martin F.M."/>
        </authorList>
    </citation>
    <scope>NUCLEOTIDE SEQUENCE [LARGE SCALE GENOMIC DNA]</scope>
    <source>
        <strain evidence="1 2">120613-1</strain>
    </source>
</reference>